<dbReference type="EMBL" id="HE616890">
    <property type="protein sequence ID" value="CCE97549.1"/>
    <property type="molecule type" value="Genomic_DNA"/>
</dbReference>
<dbReference type="KEGG" id="sfh:SFHH103_03057"/>
<evidence type="ECO:0000313" key="2">
    <source>
        <dbReference type="Proteomes" id="UP000007735"/>
    </source>
</evidence>
<evidence type="ECO:0000313" key="1">
    <source>
        <dbReference type="EMBL" id="CCE97549.1"/>
    </source>
</evidence>
<dbReference type="eggNOG" id="ENOG5033FKT">
    <property type="taxonomic scope" value="Bacteria"/>
</dbReference>
<protein>
    <submittedName>
        <fullName evidence="1">Uncharacterized protein</fullName>
    </submittedName>
</protein>
<accession>G9A1G9</accession>
<dbReference type="HOGENOM" id="CLU_106193_1_0_5"/>
<sequence>MVDMGMIAGAVGTLKTALDIAGSVKEMNDLAVIRNKVIEMQNLIMSAQGTAVTAQSQMLEMVHEIAELKAKLAEAEEWKAIADRYQLRDYGNNTLAYELKEGVDGEPHHRICPVCFEQRRKSILQFRYKTHSSQDKFRCIPCEADFEFGVHHAPQYRKPERNWIR</sequence>
<dbReference type="PATRIC" id="fig|380.5.peg.3244"/>
<dbReference type="RefSeq" id="WP_014329954.1">
    <property type="nucleotide sequence ID" value="NC_016812.1"/>
</dbReference>
<reference evidence="1 2" key="1">
    <citation type="journal article" date="2012" name="J. Bacteriol.">
        <title>Genome sequence of the soybean symbiont Sinorhizobium fredii HH103.</title>
        <authorList>
            <person name="Weidner S."/>
            <person name="Becker A."/>
            <person name="Bonilla I."/>
            <person name="Jaenicke S."/>
            <person name="Lloret J."/>
            <person name="Margaret I."/>
            <person name="Puhler A."/>
            <person name="Ruiz-Sainz J.E."/>
            <person name="Schneiker-Bekel S."/>
            <person name="Szczepanowski R."/>
            <person name="Vinardell J.M."/>
            <person name="Zehner S."/>
            <person name="Gottfert M."/>
        </authorList>
    </citation>
    <scope>NUCLEOTIDE SEQUENCE [LARGE SCALE GENOMIC DNA]</scope>
    <source>
        <strain evidence="1 2">HH103</strain>
    </source>
</reference>
<organism evidence="1 2">
    <name type="scientific">Sinorhizobium fredii (strain HH103)</name>
    <dbReference type="NCBI Taxonomy" id="1117943"/>
    <lineage>
        <taxon>Bacteria</taxon>
        <taxon>Pseudomonadati</taxon>
        <taxon>Pseudomonadota</taxon>
        <taxon>Alphaproteobacteria</taxon>
        <taxon>Hyphomicrobiales</taxon>
        <taxon>Rhizobiaceae</taxon>
        <taxon>Sinorhizobium/Ensifer group</taxon>
        <taxon>Sinorhizobium</taxon>
    </lineage>
</organism>
<gene>
    <name evidence="1" type="ordered locus">SFHH103_03057</name>
</gene>
<proteinExistence type="predicted"/>
<name>G9A1G9_SINF1</name>
<dbReference type="Proteomes" id="UP000007735">
    <property type="component" value="Chromosome"/>
</dbReference>
<dbReference type="AlphaFoldDB" id="G9A1G9"/>